<dbReference type="InParanoid" id="K1QGZ3"/>
<feature type="disulfide bond" evidence="5">
    <location>
        <begin position="189"/>
        <end position="199"/>
    </location>
</feature>
<dbReference type="InterPro" id="IPR001190">
    <property type="entry name" value="SRCR"/>
</dbReference>
<feature type="domain" description="SRCR" evidence="6">
    <location>
        <begin position="119"/>
        <end position="220"/>
    </location>
</feature>
<dbReference type="EMBL" id="JH818015">
    <property type="protein sequence ID" value="EKC33148.1"/>
    <property type="molecule type" value="Genomic_DNA"/>
</dbReference>
<feature type="domain" description="SRCR" evidence="6">
    <location>
        <begin position="340"/>
        <end position="441"/>
    </location>
</feature>
<gene>
    <name evidence="7" type="ORF">CGI_10016467</name>
</gene>
<evidence type="ECO:0000256" key="2">
    <source>
        <dbReference type="ARBA" id="ARBA00022737"/>
    </source>
</evidence>
<dbReference type="FunFam" id="3.10.250.10:FF:000006">
    <property type="entry name" value="neurotrypsin isoform X2"/>
    <property type="match status" value="1"/>
</dbReference>
<evidence type="ECO:0000256" key="4">
    <source>
        <dbReference type="ARBA" id="ARBA00023180"/>
    </source>
</evidence>
<dbReference type="FunFam" id="3.10.250.10:FF:000011">
    <property type="entry name" value="Scavenger receptor class A member 5"/>
    <property type="match status" value="1"/>
</dbReference>
<evidence type="ECO:0000256" key="3">
    <source>
        <dbReference type="ARBA" id="ARBA00023157"/>
    </source>
</evidence>
<dbReference type="HOGENOM" id="CLU_002555_11_2_1"/>
<dbReference type="SUPFAM" id="SSF56487">
    <property type="entry name" value="SRCR-like"/>
    <property type="match status" value="6"/>
</dbReference>
<feature type="disulfide bond" evidence="5">
    <location>
        <begin position="81"/>
        <end position="91"/>
    </location>
</feature>
<dbReference type="Pfam" id="PF00530">
    <property type="entry name" value="SRCR"/>
    <property type="match status" value="6"/>
</dbReference>
<evidence type="ECO:0000313" key="7">
    <source>
        <dbReference type="EMBL" id="EKC33148.1"/>
    </source>
</evidence>
<dbReference type="PANTHER" id="PTHR19331">
    <property type="entry name" value="SCAVENGER RECEPTOR DOMAIN-CONTAINING"/>
    <property type="match status" value="1"/>
</dbReference>
<organism evidence="7">
    <name type="scientific">Magallana gigas</name>
    <name type="common">Pacific oyster</name>
    <name type="synonym">Crassostrea gigas</name>
    <dbReference type="NCBI Taxonomy" id="29159"/>
    <lineage>
        <taxon>Eukaryota</taxon>
        <taxon>Metazoa</taxon>
        <taxon>Spiralia</taxon>
        <taxon>Lophotrochozoa</taxon>
        <taxon>Mollusca</taxon>
        <taxon>Bivalvia</taxon>
        <taxon>Autobranchia</taxon>
        <taxon>Pteriomorphia</taxon>
        <taxon>Ostreida</taxon>
        <taxon>Ostreoidea</taxon>
        <taxon>Ostreidae</taxon>
        <taxon>Magallana</taxon>
    </lineage>
</organism>
<dbReference type="PRINTS" id="PR00258">
    <property type="entry name" value="SPERACTRCPTR"/>
</dbReference>
<name>K1QGZ3_MAGGI</name>
<feature type="domain" description="SRCR" evidence="6">
    <location>
        <begin position="556"/>
        <end position="601"/>
    </location>
</feature>
<keyword evidence="3 5" id="KW-1015">Disulfide bond</keyword>
<dbReference type="PANTHER" id="PTHR19331:SF465">
    <property type="entry name" value="EGG PEPTIDE SPERACT RECEPTOR"/>
    <property type="match status" value="1"/>
</dbReference>
<comment type="caution">
    <text evidence="5">Lacks conserved residue(s) required for the propagation of feature annotation.</text>
</comment>
<dbReference type="SMART" id="SM00202">
    <property type="entry name" value="SR"/>
    <property type="match status" value="5"/>
</dbReference>
<feature type="disulfide bond" evidence="5">
    <location>
        <begin position="410"/>
        <end position="420"/>
    </location>
</feature>
<reference evidence="7" key="1">
    <citation type="journal article" date="2012" name="Nature">
        <title>The oyster genome reveals stress adaptation and complexity of shell formation.</title>
        <authorList>
            <person name="Zhang G."/>
            <person name="Fang X."/>
            <person name="Guo X."/>
            <person name="Li L."/>
            <person name="Luo R."/>
            <person name="Xu F."/>
            <person name="Yang P."/>
            <person name="Zhang L."/>
            <person name="Wang X."/>
            <person name="Qi H."/>
            <person name="Xiong Z."/>
            <person name="Que H."/>
            <person name="Xie Y."/>
            <person name="Holland P.W."/>
            <person name="Paps J."/>
            <person name="Zhu Y."/>
            <person name="Wu F."/>
            <person name="Chen Y."/>
            <person name="Wang J."/>
            <person name="Peng C."/>
            <person name="Meng J."/>
            <person name="Yang L."/>
            <person name="Liu J."/>
            <person name="Wen B."/>
            <person name="Zhang N."/>
            <person name="Huang Z."/>
            <person name="Zhu Q."/>
            <person name="Feng Y."/>
            <person name="Mount A."/>
            <person name="Hedgecock D."/>
            <person name="Xu Z."/>
            <person name="Liu Y."/>
            <person name="Domazet-Loso T."/>
            <person name="Du Y."/>
            <person name="Sun X."/>
            <person name="Zhang S."/>
            <person name="Liu B."/>
            <person name="Cheng P."/>
            <person name="Jiang X."/>
            <person name="Li J."/>
            <person name="Fan D."/>
            <person name="Wang W."/>
            <person name="Fu W."/>
            <person name="Wang T."/>
            <person name="Wang B."/>
            <person name="Zhang J."/>
            <person name="Peng Z."/>
            <person name="Li Y."/>
            <person name="Li N."/>
            <person name="Wang J."/>
            <person name="Chen M."/>
            <person name="He Y."/>
            <person name="Tan F."/>
            <person name="Song X."/>
            <person name="Zheng Q."/>
            <person name="Huang R."/>
            <person name="Yang H."/>
            <person name="Du X."/>
            <person name="Chen L."/>
            <person name="Yang M."/>
            <person name="Gaffney P.M."/>
            <person name="Wang S."/>
            <person name="Luo L."/>
            <person name="She Z."/>
            <person name="Ming Y."/>
            <person name="Huang W."/>
            <person name="Zhang S."/>
            <person name="Huang B."/>
            <person name="Zhang Y."/>
            <person name="Qu T."/>
            <person name="Ni P."/>
            <person name="Miao G."/>
            <person name="Wang J."/>
            <person name="Wang Q."/>
            <person name="Steinberg C.E."/>
            <person name="Wang H."/>
            <person name="Li N."/>
            <person name="Qian L."/>
            <person name="Zhang G."/>
            <person name="Li Y."/>
            <person name="Yang H."/>
            <person name="Liu X."/>
            <person name="Wang J."/>
            <person name="Yin Y."/>
            <person name="Wang J."/>
        </authorList>
    </citation>
    <scope>NUCLEOTIDE SEQUENCE [LARGE SCALE GENOMIC DNA]</scope>
    <source>
        <strain evidence="7">05x7-T-G4-1.051#20</strain>
    </source>
</reference>
<dbReference type="GO" id="GO:0016020">
    <property type="term" value="C:membrane"/>
    <property type="evidence" value="ECO:0007669"/>
    <property type="project" value="InterPro"/>
</dbReference>
<dbReference type="Gene3D" id="3.10.250.10">
    <property type="entry name" value="SRCR-like domain"/>
    <property type="match status" value="6"/>
</dbReference>
<sequence>MESALCYEGLVRLVEGPTQYEGRLEVYKSGRWGTVCDDGLNNKLSVVVCRSLGLSWKTSVAYGNAKYGEGSGPIWLDNVNCSGSETSITECIHNGWGSHNCHHNEDVSIKCLPPFEGLVRLVGGPTQYEGRLEVYKSGRWGTVCDDILNNSLSVVVCRSLGLPWKTSEAYGNAKYGEGSGPILLDNVNCSGSETSITECIHIGWGSHDCGHSEDVSINCLPYETLRLVGGSNRYEGRLEILTQRGWGEWGTICDNHLNDKLAVVACRSLGLPSNTPEAYGGALYGQGSGPVVWQGIKCNGSESRITSCMLIGLESINGSKQCTHDHDVSINCLPTRVTAVRLYGGENELEGRLEVYKQGRWGTVCDADLNDNLAVVVCRSLGLSWKTSEAYGNAAYGEGSGPIWWNNVICSGSETSIKECKHMGWGLRYCRHSKDVSINCLPSNEILVRLVGEPTQYEGRLEVYKFGRWGTVCDDDLNNNLSVVVCRSLGLPWKTSEAYGNAVYGEGSGPIWLDNVNCFGSETSITECKHNGWGSHDCDHSKDVSINCLPPDENAVQLIGGVTDNEGRLQVYKFGRWRSVCFNELDDKLSAVVCRSLDLPW</sequence>
<evidence type="ECO:0000256" key="5">
    <source>
        <dbReference type="PROSITE-ProRule" id="PRU00196"/>
    </source>
</evidence>
<keyword evidence="4" id="KW-0325">Glycoprotein</keyword>
<dbReference type="AlphaFoldDB" id="K1QGZ3"/>
<feature type="domain" description="SRCR" evidence="6">
    <location>
        <begin position="11"/>
        <end position="112"/>
    </location>
</feature>
<accession>K1QGZ3</accession>
<feature type="domain" description="SRCR" evidence="6">
    <location>
        <begin position="448"/>
        <end position="549"/>
    </location>
</feature>
<protein>
    <submittedName>
        <fullName evidence="7">Deleted in malignant brain tumors 1 protein</fullName>
    </submittedName>
</protein>
<evidence type="ECO:0000259" key="6">
    <source>
        <dbReference type="PROSITE" id="PS50287"/>
    </source>
</evidence>
<keyword evidence="2" id="KW-0677">Repeat</keyword>
<dbReference type="FunFam" id="3.10.250.10:FF:000001">
    <property type="entry name" value="Lysyl oxidase 4 isoform X1"/>
    <property type="match status" value="3"/>
</dbReference>
<dbReference type="PROSITE" id="PS50287">
    <property type="entry name" value="SRCR_2"/>
    <property type="match status" value="6"/>
</dbReference>
<keyword evidence="1" id="KW-0732">Signal</keyword>
<evidence type="ECO:0000256" key="1">
    <source>
        <dbReference type="ARBA" id="ARBA00022729"/>
    </source>
</evidence>
<dbReference type="InterPro" id="IPR036772">
    <property type="entry name" value="SRCR-like_dom_sf"/>
</dbReference>
<proteinExistence type="predicted"/>
<feature type="disulfide bond" evidence="5">
    <location>
        <begin position="298"/>
        <end position="308"/>
    </location>
</feature>
<feature type="domain" description="SRCR" evidence="6">
    <location>
        <begin position="225"/>
        <end position="333"/>
    </location>
</feature>
<feature type="disulfide bond" evidence="5">
    <location>
        <begin position="518"/>
        <end position="528"/>
    </location>
</feature>